<dbReference type="STRING" id="937218.SAMN06297251_1276"/>
<reference evidence="3 4" key="1">
    <citation type="submission" date="2017-04" db="EMBL/GenBank/DDBJ databases">
        <authorList>
            <person name="Afonso C.L."/>
            <person name="Miller P.J."/>
            <person name="Scott M.A."/>
            <person name="Spackman E."/>
            <person name="Goraichik I."/>
            <person name="Dimitrov K.M."/>
            <person name="Suarez D.L."/>
            <person name="Swayne D.E."/>
        </authorList>
    </citation>
    <scope>NUCLEOTIDE SEQUENCE [LARGE SCALE GENOMIC DNA]</scope>
    <source>
        <strain evidence="3 4">CGMCC 1.10972</strain>
    </source>
</reference>
<keyword evidence="2" id="KW-0812">Transmembrane</keyword>
<organism evidence="3 4">
    <name type="scientific">Fulvimarina manganoxydans</name>
    <dbReference type="NCBI Taxonomy" id="937218"/>
    <lineage>
        <taxon>Bacteria</taxon>
        <taxon>Pseudomonadati</taxon>
        <taxon>Pseudomonadota</taxon>
        <taxon>Alphaproteobacteria</taxon>
        <taxon>Hyphomicrobiales</taxon>
        <taxon>Aurantimonadaceae</taxon>
        <taxon>Fulvimarina</taxon>
    </lineage>
</organism>
<accession>A0A1W2EJR6</accession>
<proteinExistence type="predicted"/>
<dbReference type="EMBL" id="FWXR01000027">
    <property type="protein sequence ID" value="SMD09914.1"/>
    <property type="molecule type" value="Genomic_DNA"/>
</dbReference>
<evidence type="ECO:0000313" key="4">
    <source>
        <dbReference type="Proteomes" id="UP000192656"/>
    </source>
</evidence>
<keyword evidence="1" id="KW-0175">Coiled coil</keyword>
<keyword evidence="2" id="KW-0472">Membrane</keyword>
<evidence type="ECO:0000256" key="2">
    <source>
        <dbReference type="SAM" id="Phobius"/>
    </source>
</evidence>
<evidence type="ECO:0000256" key="1">
    <source>
        <dbReference type="SAM" id="Coils"/>
    </source>
</evidence>
<evidence type="ECO:0000313" key="3">
    <source>
        <dbReference type="EMBL" id="SMD09914.1"/>
    </source>
</evidence>
<dbReference type="RefSeq" id="WP_084412362.1">
    <property type="nucleotide sequence ID" value="NZ_FWXR01000027.1"/>
</dbReference>
<keyword evidence="2" id="KW-1133">Transmembrane helix</keyword>
<feature type="transmembrane region" description="Helical" evidence="2">
    <location>
        <begin position="12"/>
        <end position="29"/>
    </location>
</feature>
<gene>
    <name evidence="3" type="ORF">SAMN06297251_1276</name>
</gene>
<protein>
    <submittedName>
        <fullName evidence="3">Uncharacterized protein</fullName>
    </submittedName>
</protein>
<dbReference type="AlphaFoldDB" id="A0A1W2EJR6"/>
<sequence>MESLLAELPEWARSLFYISVAIGGAILFLHGRSRRQETVDGAEPTAPNLRLDAALLDRRQIEIAREELSDHAEALREQAEAIREHTRALHSLEKEIEEHRREISRLR</sequence>
<keyword evidence="4" id="KW-1185">Reference proteome</keyword>
<feature type="coiled-coil region" evidence="1">
    <location>
        <begin position="58"/>
        <end position="102"/>
    </location>
</feature>
<name>A0A1W2EJR6_9HYPH</name>
<dbReference type="Proteomes" id="UP000192656">
    <property type="component" value="Unassembled WGS sequence"/>
</dbReference>